<evidence type="ECO:0000313" key="1">
    <source>
        <dbReference type="EMBL" id="KAL2470164.1"/>
    </source>
</evidence>
<accession>A0ABD1Q1U8</accession>
<keyword evidence="2" id="KW-1185">Reference proteome</keyword>
<comment type="caution">
    <text evidence="1">The sequence shown here is derived from an EMBL/GenBank/DDBJ whole genome shotgun (WGS) entry which is preliminary data.</text>
</comment>
<evidence type="ECO:0000313" key="2">
    <source>
        <dbReference type="Proteomes" id="UP001604336"/>
    </source>
</evidence>
<dbReference type="EMBL" id="JBFOLK010000012">
    <property type="protein sequence ID" value="KAL2470164.1"/>
    <property type="molecule type" value="Genomic_DNA"/>
</dbReference>
<dbReference type="AlphaFoldDB" id="A0ABD1Q1U8"/>
<proteinExistence type="predicted"/>
<organism evidence="1 2">
    <name type="scientific">Abeliophyllum distichum</name>
    <dbReference type="NCBI Taxonomy" id="126358"/>
    <lineage>
        <taxon>Eukaryota</taxon>
        <taxon>Viridiplantae</taxon>
        <taxon>Streptophyta</taxon>
        <taxon>Embryophyta</taxon>
        <taxon>Tracheophyta</taxon>
        <taxon>Spermatophyta</taxon>
        <taxon>Magnoliopsida</taxon>
        <taxon>eudicotyledons</taxon>
        <taxon>Gunneridae</taxon>
        <taxon>Pentapetalae</taxon>
        <taxon>asterids</taxon>
        <taxon>lamiids</taxon>
        <taxon>Lamiales</taxon>
        <taxon>Oleaceae</taxon>
        <taxon>Forsythieae</taxon>
        <taxon>Abeliophyllum</taxon>
    </lineage>
</organism>
<protein>
    <submittedName>
        <fullName evidence="1">Uncharacterized protein</fullName>
    </submittedName>
</protein>
<reference evidence="2" key="1">
    <citation type="submission" date="2024-07" db="EMBL/GenBank/DDBJ databases">
        <title>Two chromosome-level genome assemblies of Korean endemic species Abeliophyllum distichum and Forsythia ovata (Oleaceae).</title>
        <authorList>
            <person name="Jang H."/>
        </authorList>
    </citation>
    <scope>NUCLEOTIDE SEQUENCE [LARGE SCALE GENOMIC DNA]</scope>
</reference>
<gene>
    <name evidence="1" type="ORF">Adt_38300</name>
</gene>
<sequence>MWERFGSASKSPKLKKLVAEEPIPKWEKLVSASKSPKLEKLAFEEHNPKWERLGRASKSPKLEKLDRKSLFSCGRGLKSLVPSGRGFVVQASLQSWRSLLLKSLVPSGRGLVEQASL</sequence>
<name>A0ABD1Q1U8_9LAMI</name>
<dbReference type="Proteomes" id="UP001604336">
    <property type="component" value="Unassembled WGS sequence"/>
</dbReference>